<comment type="caution">
    <text evidence="2">The sequence shown here is derived from an EMBL/GenBank/DDBJ whole genome shotgun (WGS) entry which is preliminary data.</text>
</comment>
<gene>
    <name evidence="2" type="ORF">C8D89_104249</name>
</gene>
<keyword evidence="1" id="KW-1277">Toxin-antitoxin system</keyword>
<reference evidence="2 3" key="1">
    <citation type="submission" date="2018-04" db="EMBL/GenBank/DDBJ databases">
        <title>Genomic Encyclopedia of Type Strains, Phase IV (KMG-IV): sequencing the most valuable type-strain genomes for metagenomic binning, comparative biology and taxonomic classification.</title>
        <authorList>
            <person name="Goeker M."/>
        </authorList>
    </citation>
    <scope>NUCLEOTIDE SEQUENCE [LARGE SCALE GENOMIC DNA]</scope>
    <source>
        <strain evidence="2 3">DSM 45771</strain>
    </source>
</reference>
<organism evidence="2 3">
    <name type="scientific">Actinomycetospora cinnamomea</name>
    <dbReference type="NCBI Taxonomy" id="663609"/>
    <lineage>
        <taxon>Bacteria</taxon>
        <taxon>Bacillati</taxon>
        <taxon>Actinomycetota</taxon>
        <taxon>Actinomycetes</taxon>
        <taxon>Pseudonocardiales</taxon>
        <taxon>Pseudonocardiaceae</taxon>
        <taxon>Actinomycetospora</taxon>
    </lineage>
</organism>
<keyword evidence="3" id="KW-1185">Reference proteome</keyword>
<dbReference type="InterPro" id="IPR011660">
    <property type="entry name" value="VapB-like"/>
</dbReference>
<dbReference type="EMBL" id="QEKW01000004">
    <property type="protein sequence ID" value="PVZ11035.1"/>
    <property type="molecule type" value="Genomic_DNA"/>
</dbReference>
<sequence>MYRKNKWAVAVALDIKNAATDRLARELAAATGETITEALRLAVESGWPGFGSAGARTSSSTRWRRSCVADARATLDERPSEEILGYGPDGLPA</sequence>
<name>A0A2U1FFP8_9PSEU</name>
<accession>A0A2U1FFP8</accession>
<dbReference type="Proteomes" id="UP000245639">
    <property type="component" value="Unassembled WGS sequence"/>
</dbReference>
<evidence type="ECO:0000256" key="1">
    <source>
        <dbReference type="ARBA" id="ARBA00022649"/>
    </source>
</evidence>
<dbReference type="AlphaFoldDB" id="A0A2U1FFP8"/>
<proteinExistence type="predicted"/>
<protein>
    <submittedName>
        <fullName evidence="2">Antitoxin VapB</fullName>
    </submittedName>
</protein>
<dbReference type="Pfam" id="PF07704">
    <property type="entry name" value="PSK_trans_fac"/>
    <property type="match status" value="1"/>
</dbReference>
<evidence type="ECO:0000313" key="3">
    <source>
        <dbReference type="Proteomes" id="UP000245639"/>
    </source>
</evidence>
<evidence type="ECO:0000313" key="2">
    <source>
        <dbReference type="EMBL" id="PVZ11035.1"/>
    </source>
</evidence>